<accession>A0ABZ0Z8P8</accession>
<proteinExistence type="predicted"/>
<evidence type="ECO:0000313" key="2">
    <source>
        <dbReference type="Proteomes" id="UP001346559"/>
    </source>
</evidence>
<dbReference type="EMBL" id="OR769218">
    <property type="protein sequence ID" value="WQJ54403.1"/>
    <property type="molecule type" value="Genomic_DNA"/>
</dbReference>
<dbReference type="Proteomes" id="UP001346559">
    <property type="component" value="Segment"/>
</dbReference>
<sequence>MSLLYNKLIESVKTAIYESLFDDIDDIVTDNDNVSIIGDRLRGDYNYVDLGLPSGTLWCTKNLGAKTETDPGDYYQWGYTEPVKKGTRSLTYRDYTKFNPSGDGETYTKYDNEKIHYQLDNSDDAACQETCGIFKMPTVKQWKELLKYCRWEVEDMYDEKLNKDIKVYVIKSKRRGNNNFIYLPMCHMIDDDGFFSADVIDWNFYGFYWTSDSNSHLRYERIMGLDPHCRALGFMWGFNEHNHYYKHQPCVHDYPRWLGFQIRPVRNNN</sequence>
<reference evidence="1 2" key="1">
    <citation type="submission" date="2023-11" db="EMBL/GenBank/DDBJ databases">
        <authorList>
            <person name="Cook R."/>
            <person name="Crisci M."/>
            <person name="Pye H."/>
            <person name="Adriaenssens E."/>
            <person name="Santini J."/>
        </authorList>
    </citation>
    <scope>NUCLEOTIDE SEQUENCE [LARGE SCALE GENOMIC DNA]</scope>
    <source>
        <strain evidence="1">Lak_Megaphage_RVC_AP1_GC26</strain>
    </source>
</reference>
<keyword evidence="2" id="KW-1185">Reference proteome</keyword>
<evidence type="ECO:0008006" key="3">
    <source>
        <dbReference type="Google" id="ProtNLM"/>
    </source>
</evidence>
<name>A0ABZ0Z8P8_9CAUD</name>
<evidence type="ECO:0000313" key="1">
    <source>
        <dbReference type="EMBL" id="WQJ54403.1"/>
    </source>
</evidence>
<organism evidence="1 2">
    <name type="scientific">phage Lak_Megaphage_RVC_AP1_GC26</name>
    <dbReference type="NCBI Taxonomy" id="3109224"/>
    <lineage>
        <taxon>Viruses</taxon>
        <taxon>Duplodnaviria</taxon>
        <taxon>Heunggongvirae</taxon>
        <taxon>Uroviricota</taxon>
        <taxon>Caudoviricetes</taxon>
        <taxon>Caudoviricetes code 15 clade</taxon>
    </lineage>
</organism>
<protein>
    <recommendedName>
        <fullName evidence="3">Sulfatase-modifying factor enzyme domain-containing protein</fullName>
    </recommendedName>
</protein>